<keyword evidence="5" id="KW-1133">Transmembrane helix</keyword>
<proteinExistence type="predicted"/>
<dbReference type="SUPFAM" id="SSF55874">
    <property type="entry name" value="ATPase domain of HSP90 chaperone/DNA topoisomerase II/histidine kinase"/>
    <property type="match status" value="1"/>
</dbReference>
<feature type="domain" description="PAC" evidence="8">
    <location>
        <begin position="250"/>
        <end position="302"/>
    </location>
</feature>
<dbReference type="SMART" id="SM00387">
    <property type="entry name" value="HATPase_c"/>
    <property type="match status" value="1"/>
</dbReference>
<evidence type="ECO:0000259" key="7">
    <source>
        <dbReference type="PROSITE" id="PS50112"/>
    </source>
</evidence>
<evidence type="ECO:0000313" key="10">
    <source>
        <dbReference type="Proteomes" id="UP000235616"/>
    </source>
</evidence>
<dbReference type="Gene3D" id="3.30.565.10">
    <property type="entry name" value="Histidine kinase-like ATPase, C-terminal domain"/>
    <property type="match status" value="1"/>
</dbReference>
<dbReference type="SUPFAM" id="SSF55785">
    <property type="entry name" value="PYP-like sensor domain (PAS domain)"/>
    <property type="match status" value="1"/>
</dbReference>
<organism evidence="9 10">
    <name type="scientific">Trinickia dabaoshanensis</name>
    <dbReference type="NCBI Taxonomy" id="564714"/>
    <lineage>
        <taxon>Bacteria</taxon>
        <taxon>Pseudomonadati</taxon>
        <taxon>Pseudomonadota</taxon>
        <taxon>Betaproteobacteria</taxon>
        <taxon>Burkholderiales</taxon>
        <taxon>Burkholderiaceae</taxon>
        <taxon>Trinickia</taxon>
    </lineage>
</organism>
<evidence type="ECO:0000313" key="9">
    <source>
        <dbReference type="EMBL" id="PMS14747.1"/>
    </source>
</evidence>
<dbReference type="CDD" id="cd16917">
    <property type="entry name" value="HATPase_UhpB-NarQ-NarX-like"/>
    <property type="match status" value="1"/>
</dbReference>
<reference evidence="9 10" key="1">
    <citation type="submission" date="2018-01" db="EMBL/GenBank/DDBJ databases">
        <title>Whole genome analyses suggest that Burkholderia sensu lato contains two further novel genera in the rhizoxinica-symbiotica group Mycetohabitans gen. nov., and Trinickia gen. nov.: implications for the evolution of diazotrophy and nodulation in the Burkholderiaceae.</title>
        <authorList>
            <person name="Estrada-de los Santos P."/>
            <person name="Palmer M."/>
            <person name="Chavez-Ramirez B."/>
            <person name="Beukes C."/>
            <person name="Steenkamp E.T."/>
            <person name="Hirsch A.M."/>
            <person name="Manyaka P."/>
            <person name="Maluk M."/>
            <person name="Lafos M."/>
            <person name="Crook M."/>
            <person name="Gross E."/>
            <person name="Simon M.F."/>
            <person name="Bueno dos Reis Junior F."/>
            <person name="Poole P.S."/>
            <person name="Venter S.N."/>
            <person name="James E.K."/>
        </authorList>
    </citation>
    <scope>NUCLEOTIDE SEQUENCE [LARGE SCALE GENOMIC DNA]</scope>
    <source>
        <strain evidence="9 10">GIMN1.004</strain>
    </source>
</reference>
<dbReference type="InterPro" id="IPR000014">
    <property type="entry name" value="PAS"/>
</dbReference>
<dbReference type="SMART" id="SM00091">
    <property type="entry name" value="PAS"/>
    <property type="match status" value="1"/>
</dbReference>
<dbReference type="AlphaFoldDB" id="A0A2N7VCB0"/>
<dbReference type="Pfam" id="PF25487">
    <property type="entry name" value="ETR1_N"/>
    <property type="match status" value="1"/>
</dbReference>
<dbReference type="InterPro" id="IPR005467">
    <property type="entry name" value="His_kinase_dom"/>
</dbReference>
<dbReference type="SMART" id="SM00086">
    <property type="entry name" value="PAC"/>
    <property type="match status" value="1"/>
</dbReference>
<keyword evidence="1" id="KW-0808">Transferase</keyword>
<protein>
    <recommendedName>
        <fullName evidence="11">Sensor histidine kinase</fullName>
    </recommendedName>
</protein>
<dbReference type="InterPro" id="IPR035965">
    <property type="entry name" value="PAS-like_dom_sf"/>
</dbReference>
<dbReference type="CDD" id="cd00130">
    <property type="entry name" value="PAS"/>
    <property type="match status" value="1"/>
</dbReference>
<keyword evidence="3" id="KW-0902">Two-component regulatory system</keyword>
<comment type="caution">
    <text evidence="9">The sequence shown here is derived from an EMBL/GenBank/DDBJ whole genome shotgun (WGS) entry which is preliminary data.</text>
</comment>
<dbReference type="Gene3D" id="6.10.250.490">
    <property type="match status" value="1"/>
</dbReference>
<dbReference type="GO" id="GO:0016020">
    <property type="term" value="C:membrane"/>
    <property type="evidence" value="ECO:0007669"/>
    <property type="project" value="InterPro"/>
</dbReference>
<feature type="coiled-coil region" evidence="4">
    <location>
        <begin position="134"/>
        <end position="172"/>
    </location>
</feature>
<dbReference type="InterPro" id="IPR003594">
    <property type="entry name" value="HATPase_dom"/>
</dbReference>
<feature type="domain" description="Histidine kinase" evidence="6">
    <location>
        <begin position="328"/>
        <end position="522"/>
    </location>
</feature>
<evidence type="ECO:0000256" key="2">
    <source>
        <dbReference type="ARBA" id="ARBA00022777"/>
    </source>
</evidence>
<keyword evidence="5" id="KW-0812">Transmembrane</keyword>
<evidence type="ECO:0000256" key="3">
    <source>
        <dbReference type="ARBA" id="ARBA00023012"/>
    </source>
</evidence>
<feature type="transmembrane region" description="Helical" evidence="5">
    <location>
        <begin position="63"/>
        <end position="83"/>
    </location>
</feature>
<dbReference type="PANTHER" id="PTHR24421">
    <property type="entry name" value="NITRATE/NITRITE SENSOR PROTEIN NARX-RELATED"/>
    <property type="match status" value="1"/>
</dbReference>
<gene>
    <name evidence="9" type="ORF">C0Z18_30065</name>
</gene>
<dbReference type="Gene3D" id="1.20.5.1930">
    <property type="match status" value="1"/>
</dbReference>
<accession>A0A2N7VCB0</accession>
<dbReference type="InterPro" id="IPR050482">
    <property type="entry name" value="Sensor_HK_TwoCompSys"/>
</dbReference>
<keyword evidence="4" id="KW-0175">Coiled coil</keyword>
<dbReference type="GO" id="GO:0046983">
    <property type="term" value="F:protein dimerization activity"/>
    <property type="evidence" value="ECO:0007669"/>
    <property type="project" value="InterPro"/>
</dbReference>
<dbReference type="RefSeq" id="WP_102649098.1">
    <property type="nucleotide sequence ID" value="NZ_PNYA01000040.1"/>
</dbReference>
<dbReference type="InterPro" id="IPR058544">
    <property type="entry name" value="ETR1_N"/>
</dbReference>
<dbReference type="NCBIfam" id="TIGR00229">
    <property type="entry name" value="sensory_box"/>
    <property type="match status" value="1"/>
</dbReference>
<keyword evidence="10" id="KW-1185">Reference proteome</keyword>
<dbReference type="Gene3D" id="3.30.450.20">
    <property type="entry name" value="PAS domain"/>
    <property type="match status" value="1"/>
</dbReference>
<evidence type="ECO:0000256" key="5">
    <source>
        <dbReference type="SAM" id="Phobius"/>
    </source>
</evidence>
<dbReference type="PROSITE" id="PS50109">
    <property type="entry name" value="HIS_KIN"/>
    <property type="match status" value="1"/>
</dbReference>
<dbReference type="InterPro" id="IPR011712">
    <property type="entry name" value="Sig_transdc_His_kin_sub3_dim/P"/>
</dbReference>
<evidence type="ECO:0000256" key="4">
    <source>
        <dbReference type="SAM" id="Coils"/>
    </source>
</evidence>
<dbReference type="OrthoDB" id="9813412at2"/>
<dbReference type="Pfam" id="PF07730">
    <property type="entry name" value="HisKA_3"/>
    <property type="match status" value="1"/>
</dbReference>
<keyword evidence="5" id="KW-0472">Membrane</keyword>
<evidence type="ECO:0000256" key="1">
    <source>
        <dbReference type="ARBA" id="ARBA00022679"/>
    </source>
</evidence>
<evidence type="ECO:0000259" key="8">
    <source>
        <dbReference type="PROSITE" id="PS50113"/>
    </source>
</evidence>
<dbReference type="EMBL" id="PNYA01000040">
    <property type="protein sequence ID" value="PMS14747.1"/>
    <property type="molecule type" value="Genomic_DNA"/>
</dbReference>
<feature type="transmembrane region" description="Helical" evidence="5">
    <location>
        <begin position="27"/>
        <end position="51"/>
    </location>
</feature>
<sequence length="529" mass="59071">MNAIAEFFATAGFMPHGYCFLWSPGLLWTYVGADAVIALSYYSIPIALWTFAKRRTELPFSWLFFMFALFILACGTTHLTAILDIWQPAYWLDASIKTITAAASLATAIVIWPLIPKALALPSPAQLKAANDKLLAEIAARRETEAQLQTLNRELEQRVAQRTAELEHALQSLRDSETRFRTTFEQAAVGIAHVDTSGRWMRVNQKLCDIVGYTREELLTQTFQDITHPDDLDTDLAQMRQILDGHLDTYTLEKRYLSKDGRELWIALTVALVHDEAGLPDYFISVVADIAERKRAEEALRVSREQLRHLSAHILQIREEENRRIARELHDDFAQTLSALKMTIAMMENGLPDEEAAPSATRNPNAASTLVDKLIDSVRQIAAELRPAMLDDLGLIAAIDWLTNEFSRRHNVRVVRHIDAQAVTFNRAGRIELFRIIQEALANVARHSGATEVALDLACDDAHCIVRIADNGRGAEFDVHRSARAFGLLGIHERASLLGGDIQISTSPGAGFVLTATLPLSFIEAEEVE</sequence>
<dbReference type="PROSITE" id="PS50112">
    <property type="entry name" value="PAS"/>
    <property type="match status" value="1"/>
</dbReference>
<name>A0A2N7VCB0_9BURK</name>
<dbReference type="Proteomes" id="UP000235616">
    <property type="component" value="Unassembled WGS sequence"/>
</dbReference>
<feature type="domain" description="PAS" evidence="7">
    <location>
        <begin position="176"/>
        <end position="246"/>
    </location>
</feature>
<dbReference type="InterPro" id="IPR036890">
    <property type="entry name" value="HATPase_C_sf"/>
</dbReference>
<evidence type="ECO:0000259" key="6">
    <source>
        <dbReference type="PROSITE" id="PS50109"/>
    </source>
</evidence>
<dbReference type="Pfam" id="PF02518">
    <property type="entry name" value="HATPase_c"/>
    <property type="match status" value="1"/>
</dbReference>
<dbReference type="PANTHER" id="PTHR24421:SF59">
    <property type="entry name" value="OXYGEN SENSOR HISTIDINE KINASE NREB"/>
    <property type="match status" value="1"/>
</dbReference>
<dbReference type="Pfam" id="PF08447">
    <property type="entry name" value="PAS_3"/>
    <property type="match status" value="1"/>
</dbReference>
<dbReference type="InterPro" id="IPR001610">
    <property type="entry name" value="PAC"/>
</dbReference>
<keyword evidence="2" id="KW-0418">Kinase</keyword>
<dbReference type="InterPro" id="IPR013655">
    <property type="entry name" value="PAS_fold_3"/>
</dbReference>
<dbReference type="InterPro" id="IPR000700">
    <property type="entry name" value="PAS-assoc_C"/>
</dbReference>
<dbReference type="GO" id="GO:0000155">
    <property type="term" value="F:phosphorelay sensor kinase activity"/>
    <property type="evidence" value="ECO:0007669"/>
    <property type="project" value="InterPro"/>
</dbReference>
<evidence type="ECO:0008006" key="11">
    <source>
        <dbReference type="Google" id="ProtNLM"/>
    </source>
</evidence>
<dbReference type="PROSITE" id="PS50113">
    <property type="entry name" value="PAC"/>
    <property type="match status" value="1"/>
</dbReference>